<dbReference type="STRING" id="37658.SAMN05661086_02310"/>
<accession>A0A1I6KA53</accession>
<evidence type="ECO:0000313" key="1">
    <source>
        <dbReference type="EMBL" id="SFR88024.1"/>
    </source>
</evidence>
<name>A0A1I6KA53_9FIRM</name>
<protein>
    <submittedName>
        <fullName evidence="1">Uncharacterized protein</fullName>
    </submittedName>
</protein>
<sequence length="533" mass="63810">MTFEYLKNFSKRMEKIGAYAQLFKTSIGKLIWKQYDFNEFYEQTNLIFTILLYIMEQSLKEEICTMDDIADFIDQVNSQWFQKAISYEQCKELGNFVVNSILCNEGKAMYFKGYDYEASGYRDIYISFVGNRIAYEEGDVKRTTYYLTDEGYNLMLSTLEIDSNLRLTVHEMIFKLHLEKATYDQAVDDIKRIFDLLRIQLQKIQETMRRIRQNALSYSVEDYRTVLEENLDVIKGTKKKFAGYQNHIKERIRELEEKDININKLGKEEEKNLNNLKIIEGYLERALDEHQKILGTHFDLKDLYTKELESLSQMALIRRFHMREEVYDRVLKDVSLLERMDLFLRPLFQKDWEKTYNLNKALELQKPIYKKKNEDEDFISIEEEDWQEAQLQEKLERLKKYKKCLWILLWYAAKAGGTTLKKIKEEINEEEREFLLPSVEIFKEVMIELIQSKEISLDVWRKERKENLAEEVLEFQLSTCVIELLDENPELSQIKNILIYRLEDEEQIVFDNVMSESGGRKRIKCSNVCLRIE</sequence>
<proteinExistence type="predicted"/>
<dbReference type="OrthoDB" id="1643270at2"/>
<dbReference type="Proteomes" id="UP000199659">
    <property type="component" value="Unassembled WGS sequence"/>
</dbReference>
<dbReference type="RefSeq" id="WP_092560904.1">
    <property type="nucleotide sequence ID" value="NZ_FOYZ01000008.1"/>
</dbReference>
<reference evidence="1 2" key="1">
    <citation type="submission" date="2016-10" db="EMBL/GenBank/DDBJ databases">
        <authorList>
            <person name="de Groot N.N."/>
        </authorList>
    </citation>
    <scope>NUCLEOTIDE SEQUENCE [LARGE SCALE GENOMIC DNA]</scope>
    <source>
        <strain evidence="1 2">743A</strain>
    </source>
</reference>
<gene>
    <name evidence="1" type="ORF">SAMN05661086_02310</name>
</gene>
<keyword evidence="2" id="KW-1185">Reference proteome</keyword>
<dbReference type="EMBL" id="FOYZ01000008">
    <property type="protein sequence ID" value="SFR88024.1"/>
    <property type="molecule type" value="Genomic_DNA"/>
</dbReference>
<organism evidence="1 2">
    <name type="scientific">Anaeromicropila populeti</name>
    <dbReference type="NCBI Taxonomy" id="37658"/>
    <lineage>
        <taxon>Bacteria</taxon>
        <taxon>Bacillati</taxon>
        <taxon>Bacillota</taxon>
        <taxon>Clostridia</taxon>
        <taxon>Lachnospirales</taxon>
        <taxon>Lachnospiraceae</taxon>
        <taxon>Anaeromicropila</taxon>
    </lineage>
</organism>
<evidence type="ECO:0000313" key="2">
    <source>
        <dbReference type="Proteomes" id="UP000199659"/>
    </source>
</evidence>
<dbReference type="AlphaFoldDB" id="A0A1I6KA53"/>